<dbReference type="EMBL" id="JADFTS010000009">
    <property type="protein sequence ID" value="KAF9587520.1"/>
    <property type="molecule type" value="Genomic_DNA"/>
</dbReference>
<dbReference type="Proteomes" id="UP000631114">
    <property type="component" value="Unassembled WGS sequence"/>
</dbReference>
<name>A0A835GW09_9MAGN</name>
<protein>
    <recommendedName>
        <fullName evidence="4">RNase H type-1 domain-containing protein</fullName>
    </recommendedName>
</protein>
<evidence type="ECO:0000313" key="3">
    <source>
        <dbReference type="Proteomes" id="UP000631114"/>
    </source>
</evidence>
<feature type="region of interest" description="Disordered" evidence="1">
    <location>
        <begin position="105"/>
        <end position="125"/>
    </location>
</feature>
<accession>A0A835GW09</accession>
<evidence type="ECO:0000313" key="2">
    <source>
        <dbReference type="EMBL" id="KAF9587520.1"/>
    </source>
</evidence>
<gene>
    <name evidence="2" type="ORF">IFM89_003557</name>
</gene>
<proteinExistence type="predicted"/>
<keyword evidence="3" id="KW-1185">Reference proteome</keyword>
<evidence type="ECO:0000256" key="1">
    <source>
        <dbReference type="SAM" id="MobiDB-lite"/>
    </source>
</evidence>
<evidence type="ECO:0008006" key="4">
    <source>
        <dbReference type="Google" id="ProtNLM"/>
    </source>
</evidence>
<organism evidence="2 3">
    <name type="scientific">Coptis chinensis</name>
    <dbReference type="NCBI Taxonomy" id="261450"/>
    <lineage>
        <taxon>Eukaryota</taxon>
        <taxon>Viridiplantae</taxon>
        <taxon>Streptophyta</taxon>
        <taxon>Embryophyta</taxon>
        <taxon>Tracheophyta</taxon>
        <taxon>Spermatophyta</taxon>
        <taxon>Magnoliopsida</taxon>
        <taxon>Ranunculales</taxon>
        <taxon>Ranunculaceae</taxon>
        <taxon>Coptidoideae</taxon>
        <taxon>Coptis</taxon>
    </lineage>
</organism>
<dbReference type="AlphaFoldDB" id="A0A835GW09"/>
<reference evidence="2 3" key="1">
    <citation type="submission" date="2020-10" db="EMBL/GenBank/DDBJ databases">
        <title>The Coptis chinensis genome and diversification of protoberbering-type alkaloids.</title>
        <authorList>
            <person name="Wang B."/>
            <person name="Shu S."/>
            <person name="Song C."/>
            <person name="Liu Y."/>
        </authorList>
    </citation>
    <scope>NUCLEOTIDE SEQUENCE [LARGE SCALE GENOMIC DNA]</scope>
    <source>
        <strain evidence="2">HL-2020</strain>
        <tissue evidence="2">Leaf</tissue>
    </source>
</reference>
<sequence length="213" mass="23229">MEGEGSTRPVNQEHLYSLGNIEAVSTAMVMYVGTAGREDIDIAPIVAVGPITNSMVNTNGQDPAISVARNNYVSDIVPFMTTQASFEQEEVITADIMEPYTKEKEKYHSMEDDSEKSIEPDSHSETDHFIDDQVVESEHETVTTSTHKPVGIVVKIRPQLFNQVAWIKPPNDVLKLNSDGSIGANGAGYGGAIRNSRREVVLAYSGSNSNRGE</sequence>
<comment type="caution">
    <text evidence="2">The sequence shown here is derived from an EMBL/GenBank/DDBJ whole genome shotgun (WGS) entry which is preliminary data.</text>
</comment>